<comment type="subcellular location">
    <subcellularLocation>
        <location evidence="2">Cell membrane</location>
        <topology evidence="2">Multi-pass membrane protein</topology>
    </subcellularLocation>
</comment>
<dbReference type="Pfam" id="PF08269">
    <property type="entry name" value="dCache_2"/>
    <property type="match status" value="1"/>
</dbReference>
<dbReference type="SMART" id="SM00388">
    <property type="entry name" value="HisKA"/>
    <property type="match status" value="1"/>
</dbReference>
<evidence type="ECO:0000256" key="7">
    <source>
        <dbReference type="ARBA" id="ARBA00022692"/>
    </source>
</evidence>
<evidence type="ECO:0000259" key="13">
    <source>
        <dbReference type="PROSITE" id="PS50885"/>
    </source>
</evidence>
<comment type="catalytic activity">
    <reaction evidence="1">
        <text>ATP + protein L-histidine = ADP + protein N-phospho-L-histidine.</text>
        <dbReference type="EC" id="2.7.13.3"/>
    </reaction>
</comment>
<dbReference type="InterPro" id="IPR033480">
    <property type="entry name" value="sCache_2"/>
</dbReference>
<keyword evidence="10 11" id="KW-0472">Membrane</keyword>
<feature type="domain" description="HAMP" evidence="13">
    <location>
        <begin position="372"/>
        <end position="424"/>
    </location>
</feature>
<dbReference type="Pfam" id="PF02518">
    <property type="entry name" value="HATPase_c"/>
    <property type="match status" value="1"/>
</dbReference>
<dbReference type="SUPFAM" id="SSF158472">
    <property type="entry name" value="HAMP domain-like"/>
    <property type="match status" value="1"/>
</dbReference>
<dbReference type="Pfam" id="PF00672">
    <property type="entry name" value="HAMP"/>
    <property type="match status" value="1"/>
</dbReference>
<dbReference type="InterPro" id="IPR003594">
    <property type="entry name" value="HATPase_dom"/>
</dbReference>
<keyword evidence="8" id="KW-0418">Kinase</keyword>
<dbReference type="PROSITE" id="PS50109">
    <property type="entry name" value="HIS_KIN"/>
    <property type="match status" value="1"/>
</dbReference>
<evidence type="ECO:0000256" key="8">
    <source>
        <dbReference type="ARBA" id="ARBA00022777"/>
    </source>
</evidence>
<evidence type="ECO:0000313" key="15">
    <source>
        <dbReference type="Proteomes" id="UP000663651"/>
    </source>
</evidence>
<dbReference type="Gene3D" id="3.30.565.10">
    <property type="entry name" value="Histidine kinase-like ATPase, C-terminal domain"/>
    <property type="match status" value="1"/>
</dbReference>
<keyword evidence="4" id="KW-1003">Cell membrane</keyword>
<dbReference type="PROSITE" id="PS50885">
    <property type="entry name" value="HAMP"/>
    <property type="match status" value="1"/>
</dbReference>
<evidence type="ECO:0000256" key="1">
    <source>
        <dbReference type="ARBA" id="ARBA00000085"/>
    </source>
</evidence>
<keyword evidence="5" id="KW-0597">Phosphoprotein</keyword>
<feature type="transmembrane region" description="Helical" evidence="11">
    <location>
        <begin position="348"/>
        <end position="371"/>
    </location>
</feature>
<dbReference type="InterPro" id="IPR036097">
    <property type="entry name" value="HisK_dim/P_sf"/>
</dbReference>
<dbReference type="PRINTS" id="PR00344">
    <property type="entry name" value="BCTRLSENSOR"/>
</dbReference>
<evidence type="ECO:0000256" key="5">
    <source>
        <dbReference type="ARBA" id="ARBA00022553"/>
    </source>
</evidence>
<evidence type="ECO:0000256" key="2">
    <source>
        <dbReference type="ARBA" id="ARBA00004651"/>
    </source>
</evidence>
<dbReference type="InterPro" id="IPR004358">
    <property type="entry name" value="Sig_transdc_His_kin-like_C"/>
</dbReference>
<organism evidence="14 15">
    <name type="scientific">Geobacter benzoatilyticus</name>
    <dbReference type="NCBI Taxonomy" id="2815309"/>
    <lineage>
        <taxon>Bacteria</taxon>
        <taxon>Pseudomonadati</taxon>
        <taxon>Thermodesulfobacteriota</taxon>
        <taxon>Desulfuromonadia</taxon>
        <taxon>Geobacterales</taxon>
        <taxon>Geobacteraceae</taxon>
        <taxon>Geobacter</taxon>
    </lineage>
</organism>
<dbReference type="InterPro" id="IPR036890">
    <property type="entry name" value="HATPase_C_sf"/>
</dbReference>
<evidence type="ECO:0000313" key="14">
    <source>
        <dbReference type="EMBL" id="QSV44344.1"/>
    </source>
</evidence>
<accession>A0ABX7PZ58</accession>
<dbReference type="InterPro" id="IPR004010">
    <property type="entry name" value="Double_Cache_2"/>
</dbReference>
<dbReference type="InterPro" id="IPR003661">
    <property type="entry name" value="HisK_dim/P_dom"/>
</dbReference>
<feature type="domain" description="Histidine kinase" evidence="12">
    <location>
        <begin position="444"/>
        <end position="652"/>
    </location>
</feature>
<reference evidence="14 15" key="1">
    <citation type="submission" date="2021-03" db="EMBL/GenBank/DDBJ databases">
        <title>Geobacter metallireducens gen. nov. sp. nov., a microorganism capable of coupling the complete oxidation of organic compounds to the reduction of iron and other metals.</title>
        <authorList>
            <person name="Li Y."/>
        </authorList>
    </citation>
    <scope>NUCLEOTIDE SEQUENCE [LARGE SCALE GENOMIC DNA]</scope>
    <source>
        <strain evidence="14 15">Jerry-YX</strain>
    </source>
</reference>
<dbReference type="CDD" id="cd12912">
    <property type="entry name" value="PDC2_MCP_like"/>
    <property type="match status" value="1"/>
</dbReference>
<evidence type="ECO:0000256" key="3">
    <source>
        <dbReference type="ARBA" id="ARBA00012438"/>
    </source>
</evidence>
<keyword evidence="6" id="KW-0808">Transferase</keyword>
<gene>
    <name evidence="14" type="ORF">JZM60_09135</name>
</gene>
<dbReference type="SUPFAM" id="SSF47384">
    <property type="entry name" value="Homodimeric domain of signal transducing histidine kinase"/>
    <property type="match status" value="1"/>
</dbReference>
<dbReference type="RefSeq" id="WP_207161973.1">
    <property type="nucleotide sequence ID" value="NZ_CP071382.1"/>
</dbReference>
<keyword evidence="9 11" id="KW-1133">Transmembrane helix</keyword>
<dbReference type="SMART" id="SM01049">
    <property type="entry name" value="Cache_2"/>
    <property type="match status" value="2"/>
</dbReference>
<dbReference type="SMART" id="SM00387">
    <property type="entry name" value="HATPase_c"/>
    <property type="match status" value="1"/>
</dbReference>
<evidence type="ECO:0000256" key="4">
    <source>
        <dbReference type="ARBA" id="ARBA00022475"/>
    </source>
</evidence>
<keyword evidence="15" id="KW-1185">Reference proteome</keyword>
<evidence type="ECO:0000256" key="10">
    <source>
        <dbReference type="ARBA" id="ARBA00023136"/>
    </source>
</evidence>
<dbReference type="EC" id="2.7.13.3" evidence="3"/>
<dbReference type="InterPro" id="IPR005467">
    <property type="entry name" value="His_kinase_dom"/>
</dbReference>
<dbReference type="SMART" id="SM00304">
    <property type="entry name" value="HAMP"/>
    <property type="match status" value="1"/>
</dbReference>
<evidence type="ECO:0000256" key="9">
    <source>
        <dbReference type="ARBA" id="ARBA00022989"/>
    </source>
</evidence>
<dbReference type="CDD" id="cd00082">
    <property type="entry name" value="HisKA"/>
    <property type="match status" value="1"/>
</dbReference>
<protein>
    <recommendedName>
        <fullName evidence="3">histidine kinase</fullName>
        <ecNumber evidence="3">2.7.13.3</ecNumber>
    </recommendedName>
</protein>
<dbReference type="Gene3D" id="6.10.340.10">
    <property type="match status" value="1"/>
</dbReference>
<dbReference type="CDD" id="cd06225">
    <property type="entry name" value="HAMP"/>
    <property type="match status" value="1"/>
</dbReference>
<dbReference type="PANTHER" id="PTHR43065:SF42">
    <property type="entry name" value="TWO-COMPONENT SENSOR PPRA"/>
    <property type="match status" value="1"/>
</dbReference>
<dbReference type="InterPro" id="IPR003660">
    <property type="entry name" value="HAMP_dom"/>
</dbReference>
<evidence type="ECO:0000256" key="6">
    <source>
        <dbReference type="ARBA" id="ARBA00022679"/>
    </source>
</evidence>
<name>A0ABX7PZ58_9BACT</name>
<evidence type="ECO:0000259" key="12">
    <source>
        <dbReference type="PROSITE" id="PS50109"/>
    </source>
</evidence>
<proteinExistence type="predicted"/>
<dbReference type="Gene3D" id="3.30.450.20">
    <property type="entry name" value="PAS domain"/>
    <property type="match status" value="2"/>
</dbReference>
<dbReference type="PANTHER" id="PTHR43065">
    <property type="entry name" value="SENSOR HISTIDINE KINASE"/>
    <property type="match status" value="1"/>
</dbReference>
<dbReference type="Proteomes" id="UP000663651">
    <property type="component" value="Chromosome"/>
</dbReference>
<dbReference type="EMBL" id="CP071382">
    <property type="protein sequence ID" value="QSV44344.1"/>
    <property type="molecule type" value="Genomic_DNA"/>
</dbReference>
<dbReference type="SUPFAM" id="SSF55874">
    <property type="entry name" value="ATPase domain of HSP90 chaperone/DNA topoisomerase II/histidine kinase"/>
    <property type="match status" value="1"/>
</dbReference>
<sequence length="656" mass="74410">MRRYLFAFMNNLKMRWKMLVLVLPLVTLPIIVVGGVISYISTKQAYLGITQTSKDDLAHMAGFTIDLLNSHYQQFQVYKQDKQRTTNLELATLTTLAYNLVEAQHRQYKSGKIDLRTAKEEARKALKRVNVGATGYIYAMSTKGKLEVHIAREGENVYHEKDENGRPFIQVMCETALKSKPGETLYIVYPWRNEILGDKHPRNKVVAYRYFREWDWIIASGGYLEETYEDLAFERRSFEELKDKIKSKKVGETGYIFCMDEKGTFTVHPDGEGKNFLGAVDFNGHKFIKEMAEKKRGWIRYPWLNEGEKTPRMKIVRYDYFKPWGWIVAVGSYEDEFYGEANKIRGRIAASVTLFTIVTILVATGLVFLASKVLTDPIKHMIEVIRQVKKGRLDEKMEVDTGDELGELAAAFNRMTAMIRQNKEMEASLAQQGKMASLGVLSSGVAHEINNPLGVILGYASYIEGKTNEEDPNYKYIHEIKRESKRCKKIVQDLLSYARTPKPALEWTDVNDLLGQIVDFAANHTDMHQVTVVKEFSPDLPRIMVDGDQIRQVAINLILNAGAAMLGEGTLTVKSFLDAEGYVTLVFSDNGAGIPSEDLEKIFEPFFTTKTKGTGLGLAITRQIIEMHHGKISILSEVGKGTDVIVKLPVERDDML</sequence>
<evidence type="ECO:0000256" key="11">
    <source>
        <dbReference type="SAM" id="Phobius"/>
    </source>
</evidence>
<dbReference type="Gene3D" id="1.10.287.130">
    <property type="match status" value="1"/>
</dbReference>
<keyword evidence="7 11" id="KW-0812">Transmembrane</keyword>
<dbReference type="Pfam" id="PF00512">
    <property type="entry name" value="HisKA"/>
    <property type="match status" value="1"/>
</dbReference>